<gene>
    <name evidence="1" type="ORF">BFG04_06250</name>
</gene>
<dbReference type="SUPFAM" id="SSF117991">
    <property type="entry name" value="YbeD/HP0495-like"/>
    <property type="match status" value="1"/>
</dbReference>
<dbReference type="Pfam" id="PF04359">
    <property type="entry name" value="DUF493"/>
    <property type="match status" value="1"/>
</dbReference>
<evidence type="ECO:0000313" key="1">
    <source>
        <dbReference type="EMBL" id="OPA75070.1"/>
    </source>
</evidence>
<dbReference type="Gene3D" id="3.30.70.260">
    <property type="match status" value="1"/>
</dbReference>
<sequence length="88" mass="10498">MVNILDFDKQKAQILYPIFWEYKVIYDASVDIDKKIEEVLGKRDCLISFSKFSKDKKYKSYNLSIFVKDESERLEIFSLLKKSAKYVL</sequence>
<dbReference type="AlphaFoldDB" id="A0AAX0L8A7"/>
<evidence type="ECO:0008006" key="3">
    <source>
        <dbReference type="Google" id="ProtNLM"/>
    </source>
</evidence>
<dbReference type="InterPro" id="IPR007454">
    <property type="entry name" value="UPF0250_YbeD-like"/>
</dbReference>
<comment type="caution">
    <text evidence="1">The sequence shown here is derived from an EMBL/GenBank/DDBJ whole genome shotgun (WGS) entry which is preliminary data.</text>
</comment>
<dbReference type="EMBL" id="MCRK01000043">
    <property type="protein sequence ID" value="OPA75070.1"/>
    <property type="molecule type" value="Genomic_DNA"/>
</dbReference>
<dbReference type="Proteomes" id="UP000189728">
    <property type="component" value="Unassembled WGS sequence"/>
</dbReference>
<organism evidence="1 2">
    <name type="scientific">Campylobacter pinnipediorum subsp. pinnipediorum</name>
    <dbReference type="NCBI Taxonomy" id="1660067"/>
    <lineage>
        <taxon>Bacteria</taxon>
        <taxon>Pseudomonadati</taxon>
        <taxon>Campylobacterota</taxon>
        <taxon>Epsilonproteobacteria</taxon>
        <taxon>Campylobacterales</taxon>
        <taxon>Campylobacteraceae</taxon>
        <taxon>Campylobacter</taxon>
    </lineage>
</organism>
<name>A0AAX0L8A7_9BACT</name>
<dbReference type="InterPro" id="IPR027471">
    <property type="entry name" value="YbeD-like_sf"/>
</dbReference>
<protein>
    <recommendedName>
        <fullName evidence="3">DUF493 domain protein</fullName>
    </recommendedName>
</protein>
<evidence type="ECO:0000313" key="2">
    <source>
        <dbReference type="Proteomes" id="UP000189728"/>
    </source>
</evidence>
<reference evidence="1 2" key="1">
    <citation type="submission" date="2016-08" db="EMBL/GenBank/DDBJ databases">
        <title>Campylobacter species from sea mammals.</title>
        <authorList>
            <person name="Gilbert M.J."/>
            <person name="Byrne B.A."/>
            <person name="Zomer A.L."/>
            <person name="Wagenaar J.A."/>
        </authorList>
    </citation>
    <scope>NUCLEOTIDE SEQUENCE [LARGE SCALE GENOMIC DNA]</scope>
    <source>
        <strain evidence="1 2">1105248</strain>
    </source>
</reference>
<proteinExistence type="predicted"/>
<accession>A0AAX0L8A7</accession>